<dbReference type="InterPro" id="IPR005467">
    <property type="entry name" value="His_kinase_dom"/>
</dbReference>
<dbReference type="Gene3D" id="1.10.8.500">
    <property type="entry name" value="HAMP domain in histidine kinase"/>
    <property type="match status" value="1"/>
</dbReference>
<dbReference type="RefSeq" id="WP_049724393.1">
    <property type="nucleotide sequence ID" value="NZ_CP012154.1"/>
</dbReference>
<evidence type="ECO:0000256" key="1">
    <source>
        <dbReference type="ARBA" id="ARBA00000085"/>
    </source>
</evidence>
<dbReference type="Pfam" id="PF02518">
    <property type="entry name" value="HATPase_c"/>
    <property type="match status" value="1"/>
</dbReference>
<dbReference type="PANTHER" id="PTHR42878">
    <property type="entry name" value="TWO-COMPONENT HISTIDINE KINASE"/>
    <property type="match status" value="1"/>
</dbReference>
<reference evidence="10 11" key="1">
    <citation type="submission" date="2015-07" db="EMBL/GenBank/DDBJ databases">
        <authorList>
            <person name="Noorani M."/>
        </authorList>
    </citation>
    <scope>NUCLEOTIDE SEQUENCE [LARGE SCALE GENOMIC DNA]</scope>
    <source>
        <strain evidence="10 11">KCTC 42284</strain>
    </source>
</reference>
<dbReference type="GO" id="GO:0030295">
    <property type="term" value="F:protein kinase activator activity"/>
    <property type="evidence" value="ECO:0007669"/>
    <property type="project" value="TreeGrafter"/>
</dbReference>
<dbReference type="SUPFAM" id="SSF47384">
    <property type="entry name" value="Homodimeric domain of signal transducing histidine kinase"/>
    <property type="match status" value="1"/>
</dbReference>
<evidence type="ECO:0000256" key="6">
    <source>
        <dbReference type="ARBA" id="ARBA00022741"/>
    </source>
</evidence>
<dbReference type="InterPro" id="IPR035965">
    <property type="entry name" value="PAS-like_dom_sf"/>
</dbReference>
<dbReference type="GO" id="GO:0016020">
    <property type="term" value="C:membrane"/>
    <property type="evidence" value="ECO:0007669"/>
    <property type="project" value="UniProtKB-SubCell"/>
</dbReference>
<dbReference type="InterPro" id="IPR004358">
    <property type="entry name" value="Sig_transdc_His_kin-like_C"/>
</dbReference>
<evidence type="ECO:0000256" key="5">
    <source>
        <dbReference type="ARBA" id="ARBA00022679"/>
    </source>
</evidence>
<dbReference type="GO" id="GO:0000155">
    <property type="term" value="F:phosphorelay sensor kinase activity"/>
    <property type="evidence" value="ECO:0007669"/>
    <property type="project" value="InterPro"/>
</dbReference>
<dbReference type="PIRSF" id="PIRSF037532">
    <property type="entry name" value="STHK_NtrY"/>
    <property type="match status" value="1"/>
</dbReference>
<dbReference type="PROSITE" id="PS50885">
    <property type="entry name" value="HAMP"/>
    <property type="match status" value="1"/>
</dbReference>
<evidence type="ECO:0000313" key="10">
    <source>
        <dbReference type="EMBL" id="AKS40704.1"/>
    </source>
</evidence>
<dbReference type="InterPro" id="IPR036097">
    <property type="entry name" value="HisK_dim/P_sf"/>
</dbReference>
<dbReference type="Gene3D" id="3.30.450.20">
    <property type="entry name" value="PAS domain"/>
    <property type="match status" value="1"/>
</dbReference>
<evidence type="ECO:0000256" key="4">
    <source>
        <dbReference type="ARBA" id="ARBA00022553"/>
    </source>
</evidence>
<keyword evidence="9" id="KW-0902">Two-component regulatory system</keyword>
<keyword evidence="5" id="KW-0808">Transferase</keyword>
<dbReference type="OrthoDB" id="1931120at2"/>
<name>A0A0K0XSN4_9GAMM</name>
<dbReference type="InterPro" id="IPR003661">
    <property type="entry name" value="HisK_dim/P_dom"/>
</dbReference>
<dbReference type="InterPro" id="IPR003660">
    <property type="entry name" value="HAMP_dom"/>
</dbReference>
<protein>
    <recommendedName>
        <fullName evidence="3">histidine kinase</fullName>
        <ecNumber evidence="3">2.7.13.3</ecNumber>
    </recommendedName>
</protein>
<dbReference type="CDD" id="cd00082">
    <property type="entry name" value="HisKA"/>
    <property type="match status" value="1"/>
</dbReference>
<dbReference type="PANTHER" id="PTHR42878:SF7">
    <property type="entry name" value="SENSOR HISTIDINE KINASE GLRK"/>
    <property type="match status" value="1"/>
</dbReference>
<dbReference type="Gene3D" id="1.10.287.130">
    <property type="match status" value="1"/>
</dbReference>
<dbReference type="SUPFAM" id="SSF55874">
    <property type="entry name" value="ATPase domain of HSP90 chaperone/DNA topoisomerase II/histidine kinase"/>
    <property type="match status" value="1"/>
</dbReference>
<evidence type="ECO:0000256" key="2">
    <source>
        <dbReference type="ARBA" id="ARBA00004370"/>
    </source>
</evidence>
<dbReference type="CDD" id="cd06225">
    <property type="entry name" value="HAMP"/>
    <property type="match status" value="1"/>
</dbReference>
<evidence type="ECO:0000256" key="7">
    <source>
        <dbReference type="ARBA" id="ARBA00022777"/>
    </source>
</evidence>
<comment type="catalytic activity">
    <reaction evidence="1">
        <text>ATP + protein L-histidine = ADP + protein N-phospho-L-histidine.</text>
        <dbReference type="EC" id="2.7.13.3"/>
    </reaction>
</comment>
<dbReference type="SMART" id="SM00388">
    <property type="entry name" value="HisKA"/>
    <property type="match status" value="1"/>
</dbReference>
<gene>
    <name evidence="10" type="ORF">WM2015_320</name>
</gene>
<dbReference type="GO" id="GO:0005524">
    <property type="term" value="F:ATP binding"/>
    <property type="evidence" value="ECO:0007669"/>
    <property type="project" value="UniProtKB-KW"/>
</dbReference>
<comment type="subcellular location">
    <subcellularLocation>
        <location evidence="2">Membrane</location>
    </subcellularLocation>
</comment>
<dbReference type="PRINTS" id="PR00344">
    <property type="entry name" value="BCTRLSENSOR"/>
</dbReference>
<organism evidence="10 11">
    <name type="scientific">Wenzhouxiangella marina</name>
    <dbReference type="NCBI Taxonomy" id="1579979"/>
    <lineage>
        <taxon>Bacteria</taxon>
        <taxon>Pseudomonadati</taxon>
        <taxon>Pseudomonadota</taxon>
        <taxon>Gammaproteobacteria</taxon>
        <taxon>Chromatiales</taxon>
        <taxon>Wenzhouxiangellaceae</taxon>
        <taxon>Wenzhouxiangella</taxon>
    </lineage>
</organism>
<dbReference type="GO" id="GO:0000156">
    <property type="term" value="F:phosphorelay response regulator activity"/>
    <property type="evidence" value="ECO:0007669"/>
    <property type="project" value="TreeGrafter"/>
</dbReference>
<dbReference type="GO" id="GO:0007234">
    <property type="term" value="P:osmosensory signaling via phosphorelay pathway"/>
    <property type="evidence" value="ECO:0007669"/>
    <property type="project" value="TreeGrafter"/>
</dbReference>
<dbReference type="KEGG" id="wma:WM2015_320"/>
<evidence type="ECO:0000256" key="9">
    <source>
        <dbReference type="ARBA" id="ARBA00023012"/>
    </source>
</evidence>
<dbReference type="InterPro" id="IPR036890">
    <property type="entry name" value="HATPase_C_sf"/>
</dbReference>
<dbReference type="SMART" id="SM00387">
    <property type="entry name" value="HATPase_c"/>
    <property type="match status" value="1"/>
</dbReference>
<evidence type="ECO:0000313" key="11">
    <source>
        <dbReference type="Proteomes" id="UP000066624"/>
    </source>
</evidence>
<dbReference type="InterPro" id="IPR017232">
    <property type="entry name" value="NtrY"/>
</dbReference>
<dbReference type="STRING" id="1579979.WM2015_320"/>
<proteinExistence type="predicted"/>
<dbReference type="AlphaFoldDB" id="A0A0K0XSN4"/>
<evidence type="ECO:0000256" key="3">
    <source>
        <dbReference type="ARBA" id="ARBA00012438"/>
    </source>
</evidence>
<evidence type="ECO:0000256" key="8">
    <source>
        <dbReference type="ARBA" id="ARBA00022840"/>
    </source>
</evidence>
<keyword evidence="11" id="KW-1185">Reference proteome</keyword>
<keyword evidence="6" id="KW-0547">Nucleotide-binding</keyword>
<keyword evidence="8 10" id="KW-0067">ATP-binding</keyword>
<sequence length="716" mass="78884">MRARSGLRRLLRALPLVAVLAVLLGALYLVSSVEQESTQLGRMALWVFSITGLALLALVVVIVGRLVRLIQRLRRGEPGARLTARLVAVFIALALPPVVILYLFALEFLDETVEGWLNVEVESALSDSIELGQLFIELRTREVGEQLGRLAEGLDPDDEDRLFEQFLRELSTAGPSELSLLDASGRPIVSVHIDPARLTANLPSSFALTQALEDGQFAAAERDAEQFSVRVLVRLDESGFGASPRLVQGIYPLPGDFGALADGVEQAYYRYLNVSFLRERLQHSLVLILTLVLLLTALLAMLVAFNAARRLSQPVRDLAQATGEVAAGRFPDELPVTSRDELGFLVRDFNVMTRELAASRQALESQRRYLEIVLGRLSAGVVAIDGEGRLSAYNESAERILDLKGRQGQSLERVRAERPDLAALLDILIERMGSPSGDWRQEIQLGPPDHTVVLVCRGSDLPPEIGGQVVIFDDVTVLDQAQREAAWAEVARRLAHEVKNPLTPIQLAAERLKYKLEPVLDETQGALLDRATRTIRAQVETLKRLVDAFGDYARPVRLKREAVRLDLLVREVADLYASGDLPVRFDLEVEVGTPPVLADPANLRQVLLNLVRNAQEAHPDGRPELRIELAPQVGESGPGVRWRVLDNGSGFDPEVIERIFEPYVTTKQRGTGLGLAIVRRIIEEHGGQIQVGNVEQGAEVRIWLPAAHADGETPLQ</sequence>
<dbReference type="Pfam" id="PF00672">
    <property type="entry name" value="HAMP"/>
    <property type="match status" value="1"/>
</dbReference>
<dbReference type="EC" id="2.7.13.3" evidence="3"/>
<dbReference type="InterPro" id="IPR003594">
    <property type="entry name" value="HATPase_dom"/>
</dbReference>
<dbReference type="Gene3D" id="3.30.565.10">
    <property type="entry name" value="Histidine kinase-like ATPase, C-terminal domain"/>
    <property type="match status" value="1"/>
</dbReference>
<dbReference type="InterPro" id="IPR050351">
    <property type="entry name" value="BphY/WalK/GraS-like"/>
</dbReference>
<keyword evidence="7" id="KW-0418">Kinase</keyword>
<dbReference type="Proteomes" id="UP000066624">
    <property type="component" value="Chromosome"/>
</dbReference>
<keyword evidence="4" id="KW-0597">Phosphoprotein</keyword>
<dbReference type="EMBL" id="CP012154">
    <property type="protein sequence ID" value="AKS40704.1"/>
    <property type="molecule type" value="Genomic_DNA"/>
</dbReference>
<dbReference type="SUPFAM" id="SSF158472">
    <property type="entry name" value="HAMP domain-like"/>
    <property type="match status" value="1"/>
</dbReference>
<dbReference type="SUPFAM" id="SSF55785">
    <property type="entry name" value="PYP-like sensor domain (PAS domain)"/>
    <property type="match status" value="1"/>
</dbReference>
<dbReference type="Pfam" id="PF00512">
    <property type="entry name" value="HisKA"/>
    <property type="match status" value="1"/>
</dbReference>
<accession>A0A0K0XSN4</accession>
<dbReference type="PROSITE" id="PS50109">
    <property type="entry name" value="HIS_KIN"/>
    <property type="match status" value="1"/>
</dbReference>
<dbReference type="SMART" id="SM00304">
    <property type="entry name" value="HAMP"/>
    <property type="match status" value="1"/>
</dbReference>